<organism evidence="1 2">
    <name type="scientific">Crassostrea virginica</name>
    <name type="common">Eastern oyster</name>
    <dbReference type="NCBI Taxonomy" id="6565"/>
    <lineage>
        <taxon>Eukaryota</taxon>
        <taxon>Metazoa</taxon>
        <taxon>Spiralia</taxon>
        <taxon>Lophotrochozoa</taxon>
        <taxon>Mollusca</taxon>
        <taxon>Bivalvia</taxon>
        <taxon>Autobranchia</taxon>
        <taxon>Pteriomorphia</taxon>
        <taxon>Ostreida</taxon>
        <taxon>Ostreoidea</taxon>
        <taxon>Ostreidae</taxon>
        <taxon>Crassostrea</taxon>
    </lineage>
</organism>
<proteinExistence type="predicted"/>
<name>A0A8B8EKE3_CRAVI</name>
<dbReference type="AlphaFoldDB" id="A0A8B8EKE3"/>
<dbReference type="RefSeq" id="XP_022340324.1">
    <property type="nucleotide sequence ID" value="XM_022484616.1"/>
</dbReference>
<accession>A0A8B8EKE3</accession>
<evidence type="ECO:0000313" key="1">
    <source>
        <dbReference type="Proteomes" id="UP000694844"/>
    </source>
</evidence>
<evidence type="ECO:0000313" key="2">
    <source>
        <dbReference type="RefSeq" id="XP_022340324.1"/>
    </source>
</evidence>
<protein>
    <submittedName>
        <fullName evidence="2">Uncharacterized protein LOC111134979 isoform X1</fullName>
    </submittedName>
</protein>
<dbReference type="KEGG" id="cvn:111134979"/>
<reference evidence="2" key="1">
    <citation type="submission" date="2025-08" db="UniProtKB">
        <authorList>
            <consortium name="RefSeq"/>
        </authorList>
    </citation>
    <scope>IDENTIFICATION</scope>
    <source>
        <tissue evidence="2">Whole sample</tissue>
    </source>
</reference>
<gene>
    <name evidence="2" type="primary">LOC111134979</name>
</gene>
<keyword evidence="1" id="KW-1185">Reference proteome</keyword>
<sequence length="251" mass="28476">MSRTRVIVLLLCAITTLGILLTAILKSVHNKKNSSSAAPVTASDSAARWTNPCNATRNFSAGDFAIWDVPEFEKIQRIQENLLATKDKAASLKTKLAKERLRSIALELSLESKHIDNFPNTTISQEDLELYKTNVTLAYVRSYRDLSVVAVFLEAIREDEVKYEHGSLLSVFHENEEQLYRLLCEVHNAILVSGVTIGYESRDIMPNNMRNMSDRFWRNMRDFIIIKDSVTLFQSILNMTQAVLESRNSSS</sequence>
<dbReference type="GeneID" id="111134979"/>
<dbReference type="Proteomes" id="UP000694844">
    <property type="component" value="Chromosome 5"/>
</dbReference>